<comment type="similarity">
    <text evidence="2">Belongs to the lin-54 family.</text>
</comment>
<dbReference type="Proteomes" id="UP000515151">
    <property type="component" value="Chromosome 8"/>
</dbReference>
<name>A0A6P8BTD9_PUNGR</name>
<dbReference type="GO" id="GO:0006355">
    <property type="term" value="P:regulation of DNA-templated transcription"/>
    <property type="evidence" value="ECO:0007669"/>
    <property type="project" value="TreeGrafter"/>
</dbReference>
<dbReference type="RefSeq" id="XP_031373435.1">
    <property type="nucleotide sequence ID" value="XM_031517575.1"/>
</dbReference>
<evidence type="ECO:0000256" key="2">
    <source>
        <dbReference type="ARBA" id="ARBA00007267"/>
    </source>
</evidence>
<reference evidence="7" key="2">
    <citation type="submission" date="2025-08" db="UniProtKB">
        <authorList>
            <consortium name="RefSeq"/>
        </authorList>
    </citation>
    <scope>IDENTIFICATION</scope>
    <source>
        <tissue evidence="7">Leaf</tissue>
    </source>
</reference>
<dbReference type="PROSITE" id="PS51634">
    <property type="entry name" value="CRC"/>
    <property type="match status" value="1"/>
</dbReference>
<feature type="compositionally biased region" description="Low complexity" evidence="4">
    <location>
        <begin position="100"/>
        <end position="111"/>
    </location>
</feature>
<dbReference type="GO" id="GO:0005634">
    <property type="term" value="C:nucleus"/>
    <property type="evidence" value="ECO:0007669"/>
    <property type="project" value="UniProtKB-SubCell"/>
</dbReference>
<protein>
    <submittedName>
        <fullName evidence="7">Protein tesmin/TSO1-like CXC 7 isoform X1</fullName>
    </submittedName>
</protein>
<feature type="region of interest" description="Disordered" evidence="4">
    <location>
        <begin position="100"/>
        <end position="161"/>
    </location>
</feature>
<keyword evidence="3" id="KW-0539">Nucleus</keyword>
<proteinExistence type="inferred from homology"/>
<evidence type="ECO:0000259" key="5">
    <source>
        <dbReference type="PROSITE" id="PS51634"/>
    </source>
</evidence>
<dbReference type="Pfam" id="PF03638">
    <property type="entry name" value="TCR"/>
    <property type="match status" value="2"/>
</dbReference>
<dbReference type="OrthoDB" id="6283463at2759"/>
<feature type="domain" description="CRC" evidence="5">
    <location>
        <begin position="160"/>
        <end position="284"/>
    </location>
</feature>
<dbReference type="GeneID" id="116188307"/>
<feature type="region of interest" description="Disordered" evidence="4">
    <location>
        <begin position="26"/>
        <end position="87"/>
    </location>
</feature>
<feature type="region of interest" description="Disordered" evidence="4">
    <location>
        <begin position="405"/>
        <end position="476"/>
    </location>
</feature>
<gene>
    <name evidence="7" type="primary">LOC116188307</name>
</gene>
<reference evidence="6" key="1">
    <citation type="journal article" date="2020" name="Plant Biotechnol. J.">
        <title>The pomegranate (Punica granatum L.) draft genome dissects genetic divergence between soft- and hard-seeded cultivars.</title>
        <authorList>
            <person name="Luo X."/>
            <person name="Li H."/>
            <person name="Wu Z."/>
            <person name="Yao W."/>
            <person name="Zhao P."/>
            <person name="Cao D."/>
            <person name="Yu H."/>
            <person name="Li K."/>
            <person name="Poudel K."/>
            <person name="Zhao D."/>
            <person name="Zhang F."/>
            <person name="Xia X."/>
            <person name="Chen L."/>
            <person name="Wang Q."/>
            <person name="Jing D."/>
            <person name="Cao S."/>
        </authorList>
    </citation>
    <scope>NUCLEOTIDE SEQUENCE [LARGE SCALE GENOMIC DNA]</scope>
    <source>
        <strain evidence="6">cv. Tunisia</strain>
    </source>
</reference>
<evidence type="ECO:0000313" key="6">
    <source>
        <dbReference type="Proteomes" id="UP000515151"/>
    </source>
</evidence>
<dbReference type="PANTHER" id="PTHR12446:SF49">
    <property type="entry name" value="CRC DOMAIN-CONTAINING PROTEIN"/>
    <property type="match status" value="1"/>
</dbReference>
<feature type="compositionally biased region" description="Low complexity" evidence="4">
    <location>
        <begin position="65"/>
        <end position="87"/>
    </location>
</feature>
<feature type="compositionally biased region" description="Basic and acidic residues" evidence="4">
    <location>
        <begin position="405"/>
        <end position="423"/>
    </location>
</feature>
<feature type="compositionally biased region" description="Basic and acidic residues" evidence="4">
    <location>
        <begin position="447"/>
        <end position="458"/>
    </location>
</feature>
<dbReference type="InterPro" id="IPR005172">
    <property type="entry name" value="CRC"/>
</dbReference>
<evidence type="ECO:0000256" key="4">
    <source>
        <dbReference type="SAM" id="MobiDB-lite"/>
    </source>
</evidence>
<dbReference type="SMART" id="SM01114">
    <property type="entry name" value="CXC"/>
    <property type="match status" value="2"/>
</dbReference>
<evidence type="ECO:0000256" key="1">
    <source>
        <dbReference type="ARBA" id="ARBA00004123"/>
    </source>
</evidence>
<keyword evidence="6" id="KW-1185">Reference proteome</keyword>
<comment type="subcellular location">
    <subcellularLocation>
        <location evidence="1">Nucleus</location>
    </subcellularLocation>
</comment>
<evidence type="ECO:0000313" key="7">
    <source>
        <dbReference type="RefSeq" id="XP_031373435.1"/>
    </source>
</evidence>
<dbReference type="InterPro" id="IPR028307">
    <property type="entry name" value="Lin-54_fam"/>
</dbReference>
<dbReference type="InterPro" id="IPR033467">
    <property type="entry name" value="Tesmin/TSO1-like_CXC"/>
</dbReference>
<sequence>METGETVSEVAPRKLARQLDFTAACRNSANAASPEQLRRSSEPRNPSRLQLELQLRSGLGLECESQSQPQQSSSVSQKPAQSHSQPPERLVQFPLQLQQPLPQSPVQSSSQMLVKSPPLLPRIPHPAHRPLSPAAQDSQQESPISRIRLSSEVKGGTPKKQKRCNCKSSRCLKLYCECYAAGMYCDGCNCTSCQNNVENEAVRQEAVELTLGKNPNAFKPKIDSSPLRLKDCGDEAEAVQIVGKHYKGCQCKKSGCLKKYCECFQAGILCSDNCRCKDCRNFEGSKERTALYHVGHDSMANIQQAANAAICGAIGSSGYGVPPTLSRVSMFSGTTNGKSMQGSAKLQQEDNRRASAASLPVSAADTANIALRYSKYRSPLVNILQLQDIKKLCSLLVVTSRDARKTHAEKERKFGEPAERNDLKLPVSEPSQRTDCSQKDGGISGDHFCRIGSQRDETSSSASDVDNKQNERPMSPGTLALLCDERDSLFLEEGLQEGTTERTRITSNNSYRCDSTIYAEQEKLVLTNFCDFLTKLISLTGGSTDGTALRPALRTETRNEQNPVAMDVNGGSKRKEHSEEPYSNGTVAFPAASTKQSSQAVIGGVTSSPDPFLNIGLSIGNGQGEIRDQD</sequence>
<evidence type="ECO:0000256" key="3">
    <source>
        <dbReference type="ARBA" id="ARBA00023242"/>
    </source>
</evidence>
<feature type="region of interest" description="Disordered" evidence="4">
    <location>
        <begin position="557"/>
        <end position="587"/>
    </location>
</feature>
<dbReference type="AlphaFoldDB" id="A0A6P8BTD9"/>
<organism evidence="6 7">
    <name type="scientific">Punica granatum</name>
    <name type="common">Pomegranate</name>
    <dbReference type="NCBI Taxonomy" id="22663"/>
    <lineage>
        <taxon>Eukaryota</taxon>
        <taxon>Viridiplantae</taxon>
        <taxon>Streptophyta</taxon>
        <taxon>Embryophyta</taxon>
        <taxon>Tracheophyta</taxon>
        <taxon>Spermatophyta</taxon>
        <taxon>Magnoliopsida</taxon>
        <taxon>eudicotyledons</taxon>
        <taxon>Gunneridae</taxon>
        <taxon>Pentapetalae</taxon>
        <taxon>rosids</taxon>
        <taxon>malvids</taxon>
        <taxon>Myrtales</taxon>
        <taxon>Lythraceae</taxon>
        <taxon>Punica</taxon>
    </lineage>
</organism>
<accession>A0A6P8BTD9</accession>
<dbReference type="PANTHER" id="PTHR12446">
    <property type="entry name" value="TESMIN/TSO1-RELATED"/>
    <property type="match status" value="1"/>
</dbReference>